<proteinExistence type="inferred from homology"/>
<dbReference type="GO" id="GO:0004222">
    <property type="term" value="F:metalloendopeptidase activity"/>
    <property type="evidence" value="ECO:0007669"/>
    <property type="project" value="InterPro"/>
</dbReference>
<evidence type="ECO:0000256" key="6">
    <source>
        <dbReference type="ARBA" id="ARBA00022801"/>
    </source>
</evidence>
<evidence type="ECO:0000313" key="14">
    <source>
        <dbReference type="Proteomes" id="UP000256424"/>
    </source>
</evidence>
<evidence type="ECO:0000259" key="12">
    <source>
        <dbReference type="Pfam" id="PF02163"/>
    </source>
</evidence>
<dbReference type="EC" id="3.4.24.-" evidence="11"/>
<keyword evidence="8 11" id="KW-1133">Transmembrane helix</keyword>
<dbReference type="RefSeq" id="WP_104762676.1">
    <property type="nucleotide sequence ID" value="NZ_FZPM01000006.1"/>
</dbReference>
<organism evidence="13 14">
    <name type="scientific">Helicobacter aurati</name>
    <dbReference type="NCBI Taxonomy" id="137778"/>
    <lineage>
        <taxon>Bacteria</taxon>
        <taxon>Pseudomonadati</taxon>
        <taxon>Campylobacterota</taxon>
        <taxon>Epsilonproteobacteria</taxon>
        <taxon>Campylobacterales</taxon>
        <taxon>Helicobacteraceae</taxon>
        <taxon>Helicobacter</taxon>
    </lineage>
</organism>
<gene>
    <name evidence="13" type="primary">rseP</name>
    <name evidence="13" type="ORF">CQA66_02855</name>
</gene>
<comment type="similarity">
    <text evidence="3 11">Belongs to the peptidase M50B family.</text>
</comment>
<dbReference type="GO" id="GO:0006508">
    <property type="term" value="P:proteolysis"/>
    <property type="evidence" value="ECO:0007669"/>
    <property type="project" value="UniProtKB-KW"/>
</dbReference>
<dbReference type="Proteomes" id="UP000256424">
    <property type="component" value="Unassembled WGS sequence"/>
</dbReference>
<dbReference type="OrthoDB" id="9782003at2"/>
<sequence>MNLLFSLLALSFVVFFHELGHFLFAKIFGVRVEVFSIGFGPKLFAYRHRETQYCLSFIPLGGYVKLQGEVVSTNAGNMQDNQIACKQDSYSLFAKHPFQRVLILFAGPLFNVLLAFLLYVYIFLQGVPSYSKEPIVGKIDSHFPASKMLQTNDKILSINGQTIHSFEEISKSLNPTESPALLDTQKDSVLSNTTVNATALVVVSRQGASQDKESAILELEVPLRHSSDNRLILGVSPLQEMQPVSLQDSLVHSAKQTLDTALVLYRGLKDLFIGAIGLNAVSSVIGITEVSLKALNADFLVFLWVIAFISINLGIINLLPLPLLDGGQIVYVCCEWLTGRQVNPEVAKVLVVIGIALIITIMGIGIYNDIERLFSHSL</sequence>
<protein>
    <recommendedName>
        <fullName evidence="11">Zinc metalloprotease</fullName>
        <ecNumber evidence="11">3.4.24.-</ecNumber>
    </recommendedName>
</protein>
<dbReference type="Pfam" id="PF02163">
    <property type="entry name" value="Peptidase_M50"/>
    <property type="match status" value="1"/>
</dbReference>
<feature type="transmembrane region" description="Helical" evidence="11">
    <location>
        <begin position="101"/>
        <end position="124"/>
    </location>
</feature>
<keyword evidence="10 11" id="KW-0472">Membrane</keyword>
<dbReference type="GO" id="GO:0046872">
    <property type="term" value="F:metal ion binding"/>
    <property type="evidence" value="ECO:0007669"/>
    <property type="project" value="UniProtKB-KW"/>
</dbReference>
<dbReference type="SUPFAM" id="SSF50156">
    <property type="entry name" value="PDZ domain-like"/>
    <property type="match status" value="1"/>
</dbReference>
<keyword evidence="14" id="KW-1185">Reference proteome</keyword>
<feature type="transmembrane region" description="Helical" evidence="11">
    <location>
        <begin position="299"/>
        <end position="319"/>
    </location>
</feature>
<dbReference type="InterPro" id="IPR008915">
    <property type="entry name" value="Peptidase_M50"/>
</dbReference>
<evidence type="ECO:0000256" key="3">
    <source>
        <dbReference type="ARBA" id="ARBA00007931"/>
    </source>
</evidence>
<evidence type="ECO:0000313" key="13">
    <source>
        <dbReference type="EMBL" id="RDU73175.1"/>
    </source>
</evidence>
<keyword evidence="5 11" id="KW-0812">Transmembrane</keyword>
<keyword evidence="6 11" id="KW-0378">Hydrolase</keyword>
<dbReference type="Gene3D" id="2.30.42.10">
    <property type="match status" value="1"/>
</dbReference>
<keyword evidence="4 13" id="KW-0645">Protease</keyword>
<comment type="subcellular location">
    <subcellularLocation>
        <location evidence="2">Membrane</location>
        <topology evidence="2">Multi-pass membrane protein</topology>
    </subcellularLocation>
</comment>
<name>A0A3D8J7K7_9HELI</name>
<dbReference type="PANTHER" id="PTHR42837:SF2">
    <property type="entry name" value="MEMBRANE METALLOPROTEASE ARASP2, CHLOROPLASTIC-RELATED"/>
    <property type="match status" value="1"/>
</dbReference>
<evidence type="ECO:0000256" key="9">
    <source>
        <dbReference type="ARBA" id="ARBA00023049"/>
    </source>
</evidence>
<comment type="cofactor">
    <cofactor evidence="1 11">
        <name>Zn(2+)</name>
        <dbReference type="ChEBI" id="CHEBI:29105"/>
    </cofactor>
</comment>
<comment type="caution">
    <text evidence="13">The sequence shown here is derived from an EMBL/GenBank/DDBJ whole genome shotgun (WGS) entry which is preliminary data.</text>
</comment>
<evidence type="ECO:0000256" key="7">
    <source>
        <dbReference type="ARBA" id="ARBA00022833"/>
    </source>
</evidence>
<evidence type="ECO:0000256" key="8">
    <source>
        <dbReference type="ARBA" id="ARBA00022989"/>
    </source>
</evidence>
<evidence type="ECO:0000256" key="1">
    <source>
        <dbReference type="ARBA" id="ARBA00001947"/>
    </source>
</evidence>
<reference evidence="13 14" key="1">
    <citation type="submission" date="2018-04" db="EMBL/GenBank/DDBJ databases">
        <title>Novel Campyloabacter and Helicobacter Species and Strains.</title>
        <authorList>
            <person name="Mannion A.J."/>
            <person name="Shen Z."/>
            <person name="Fox J.G."/>
        </authorList>
    </citation>
    <scope>NUCLEOTIDE SEQUENCE [LARGE SCALE GENOMIC DNA]</scope>
    <source>
        <strain evidence="13 14">MIT 97-5075</strain>
    </source>
</reference>
<evidence type="ECO:0000256" key="10">
    <source>
        <dbReference type="ARBA" id="ARBA00023136"/>
    </source>
</evidence>
<keyword evidence="9 11" id="KW-0482">Metalloprotease</keyword>
<keyword evidence="7 11" id="KW-0862">Zinc</keyword>
<dbReference type="CDD" id="cd06163">
    <property type="entry name" value="S2P-M50_PDZ_RseP-like"/>
    <property type="match status" value="1"/>
</dbReference>
<dbReference type="InterPro" id="IPR004387">
    <property type="entry name" value="Pept_M50_Zn"/>
</dbReference>
<evidence type="ECO:0000256" key="11">
    <source>
        <dbReference type="RuleBase" id="RU362031"/>
    </source>
</evidence>
<dbReference type="InterPro" id="IPR036034">
    <property type="entry name" value="PDZ_sf"/>
</dbReference>
<dbReference type="PANTHER" id="PTHR42837">
    <property type="entry name" value="REGULATOR OF SIGMA-E PROTEASE RSEP"/>
    <property type="match status" value="1"/>
</dbReference>
<feature type="domain" description="Peptidase M50" evidence="12">
    <location>
        <begin position="7"/>
        <end position="360"/>
    </location>
</feature>
<dbReference type="NCBIfam" id="TIGR00054">
    <property type="entry name" value="RIP metalloprotease RseP"/>
    <property type="match status" value="1"/>
</dbReference>
<keyword evidence="11" id="KW-0479">Metal-binding</keyword>
<dbReference type="GO" id="GO:0016020">
    <property type="term" value="C:membrane"/>
    <property type="evidence" value="ECO:0007669"/>
    <property type="project" value="UniProtKB-SubCell"/>
</dbReference>
<feature type="transmembrane region" description="Helical" evidence="11">
    <location>
        <begin position="346"/>
        <end position="367"/>
    </location>
</feature>
<evidence type="ECO:0000256" key="2">
    <source>
        <dbReference type="ARBA" id="ARBA00004141"/>
    </source>
</evidence>
<dbReference type="EMBL" id="NXLW01000003">
    <property type="protein sequence ID" value="RDU73175.1"/>
    <property type="molecule type" value="Genomic_DNA"/>
</dbReference>
<accession>A0A3D8J7K7</accession>
<evidence type="ECO:0000256" key="4">
    <source>
        <dbReference type="ARBA" id="ARBA00022670"/>
    </source>
</evidence>
<evidence type="ECO:0000256" key="5">
    <source>
        <dbReference type="ARBA" id="ARBA00022692"/>
    </source>
</evidence>
<dbReference type="AlphaFoldDB" id="A0A3D8J7K7"/>